<dbReference type="Pfam" id="PF08721">
    <property type="entry name" value="Tn7_Tnp_TnsA_C"/>
    <property type="match status" value="1"/>
</dbReference>
<dbReference type="Proteomes" id="UP001623600">
    <property type="component" value="Unassembled WGS sequence"/>
</dbReference>
<dbReference type="GO" id="GO:0004519">
    <property type="term" value="F:endonuclease activity"/>
    <property type="evidence" value="ECO:0007669"/>
    <property type="project" value="UniProtKB-KW"/>
</dbReference>
<dbReference type="InterPro" id="IPR011335">
    <property type="entry name" value="Restrct_endonuc-II-like"/>
</dbReference>
<dbReference type="InterPro" id="IPR011856">
    <property type="entry name" value="tRNA_endonuc-like_dom_sf"/>
</dbReference>
<protein>
    <submittedName>
        <fullName evidence="3">TnsA endonuclease N-terminal domain-containing protein</fullName>
    </submittedName>
</protein>
<proteinExistence type="predicted"/>
<dbReference type="RefSeq" id="WP_406760415.1">
    <property type="nucleotide sequence ID" value="NZ_JBJIAB010000002.1"/>
</dbReference>
<keyword evidence="3" id="KW-0540">Nuclease</keyword>
<dbReference type="EMBL" id="JBJIAB010000002">
    <property type="protein sequence ID" value="MFL0163958.1"/>
    <property type="molecule type" value="Genomic_DNA"/>
</dbReference>
<keyword evidence="3" id="KW-0378">Hydrolase</keyword>
<comment type="caution">
    <text evidence="3">The sequence shown here is derived from an EMBL/GenBank/DDBJ whole genome shotgun (WGS) entry which is preliminary data.</text>
</comment>
<dbReference type="Pfam" id="PF08722">
    <property type="entry name" value="Tn7_TnsA-like_N"/>
    <property type="match status" value="1"/>
</dbReference>
<feature type="domain" description="TnsA endonuclease C-terminal" evidence="1">
    <location>
        <begin position="170"/>
        <end position="250"/>
    </location>
</feature>
<dbReference type="CDD" id="cd22362">
    <property type="entry name" value="TnsA_endonuclease-like"/>
    <property type="match status" value="1"/>
</dbReference>
<dbReference type="Gene3D" id="1.10.10.10">
    <property type="entry name" value="Winged helix-like DNA-binding domain superfamily/Winged helix DNA-binding domain"/>
    <property type="match status" value="1"/>
</dbReference>
<sequence>MNNEIEISNKYRKHIKEDRGIGEGADYIPWTKINEFSSKGRATRIMGIKTKRIHHFHSDNQLRAFLIFEWSNKVTDIRECYPLLDLMETVDDKDNLALDKFSDSEPGNQFVITTNFLLTLREPDEKIKYIARAIKNCSELNKKITIEKLEIEKRYWRARGIEFKVITDKELDRQLCKNIQWVRETLLDNSGGVEEKDKLSTQLYFHLSNNKGIIVKDVLKDFESRYDVVKGTALYLFRYLLAIKRITMDMTQPINFNITVMKLLKFFEED</sequence>
<evidence type="ECO:0000313" key="4">
    <source>
        <dbReference type="Proteomes" id="UP001623600"/>
    </source>
</evidence>
<evidence type="ECO:0000259" key="1">
    <source>
        <dbReference type="Pfam" id="PF08721"/>
    </source>
</evidence>
<name>A0ABW8RZB1_9CLOT</name>
<dbReference type="InterPro" id="IPR014833">
    <property type="entry name" value="TnsA_N"/>
</dbReference>
<keyword evidence="3" id="KW-0255">Endonuclease</keyword>
<reference evidence="3 4" key="1">
    <citation type="submission" date="2024-11" db="EMBL/GenBank/DDBJ databases">
        <authorList>
            <person name="Heng Y.C."/>
            <person name="Lim A.C.H."/>
            <person name="Lee J.K.Y."/>
            <person name="Kittelmann S."/>
        </authorList>
    </citation>
    <scope>NUCLEOTIDE SEQUENCE [LARGE SCALE GENOMIC DNA]</scope>
    <source>
        <strain evidence="3 4">WILCCON 0112</strain>
    </source>
</reference>
<dbReference type="Gene3D" id="3.40.1350.10">
    <property type="match status" value="1"/>
</dbReference>
<accession>A0ABW8RZB1</accession>
<keyword evidence="4" id="KW-1185">Reference proteome</keyword>
<evidence type="ECO:0000313" key="3">
    <source>
        <dbReference type="EMBL" id="MFL0163958.1"/>
    </source>
</evidence>
<organism evidence="3 4">
    <name type="scientific">Candidatus Clostridium helianthi</name>
    <dbReference type="NCBI Taxonomy" id="3381660"/>
    <lineage>
        <taxon>Bacteria</taxon>
        <taxon>Bacillati</taxon>
        <taxon>Bacillota</taxon>
        <taxon>Clostridia</taxon>
        <taxon>Eubacteriales</taxon>
        <taxon>Clostridiaceae</taxon>
        <taxon>Clostridium</taxon>
    </lineage>
</organism>
<dbReference type="InterPro" id="IPR014832">
    <property type="entry name" value="TnsA_C"/>
</dbReference>
<gene>
    <name evidence="3" type="ORF">ACJDTP_02610</name>
</gene>
<dbReference type="SUPFAM" id="SSF52980">
    <property type="entry name" value="Restriction endonuclease-like"/>
    <property type="match status" value="1"/>
</dbReference>
<dbReference type="InterPro" id="IPR036388">
    <property type="entry name" value="WH-like_DNA-bd_sf"/>
</dbReference>
<feature type="domain" description="TnsA endonuclease N-terminal" evidence="2">
    <location>
        <begin position="72"/>
        <end position="168"/>
    </location>
</feature>
<evidence type="ECO:0000259" key="2">
    <source>
        <dbReference type="Pfam" id="PF08722"/>
    </source>
</evidence>